<name>A0ABQ7DUQ2_BRACR</name>
<protein>
    <submittedName>
        <fullName evidence="1">Uncharacterized protein</fullName>
    </submittedName>
</protein>
<dbReference type="EMBL" id="QGKV02000649">
    <property type="protein sequence ID" value="KAF3581110.1"/>
    <property type="molecule type" value="Genomic_DNA"/>
</dbReference>
<sequence length="186" mass="20583">MIHKERCATLIDNNSYPSTDTFKLPQIETSTRTSIDIHPKNMVGTLVQMRDENGDLHDQEGHLCNAAANAQDVPDYNVHAAQPERKEGRVNHIQLCLVISTCSTWKGEPRGPSSISLQVIASSNDTTKTVMPPASPIEDRGMAIPIEHCDQAIPERLRLCVVTNRKDRSTHRTVGAGVDWTSFAKD</sequence>
<dbReference type="Proteomes" id="UP000266723">
    <property type="component" value="Unassembled WGS sequence"/>
</dbReference>
<organism evidence="1 2">
    <name type="scientific">Brassica cretica</name>
    <name type="common">Mustard</name>
    <dbReference type="NCBI Taxonomy" id="69181"/>
    <lineage>
        <taxon>Eukaryota</taxon>
        <taxon>Viridiplantae</taxon>
        <taxon>Streptophyta</taxon>
        <taxon>Embryophyta</taxon>
        <taxon>Tracheophyta</taxon>
        <taxon>Spermatophyta</taxon>
        <taxon>Magnoliopsida</taxon>
        <taxon>eudicotyledons</taxon>
        <taxon>Gunneridae</taxon>
        <taxon>Pentapetalae</taxon>
        <taxon>rosids</taxon>
        <taxon>malvids</taxon>
        <taxon>Brassicales</taxon>
        <taxon>Brassicaceae</taxon>
        <taxon>Brassiceae</taxon>
        <taxon>Brassica</taxon>
    </lineage>
</organism>
<accession>A0ABQ7DUQ2</accession>
<keyword evidence="2" id="KW-1185">Reference proteome</keyword>
<gene>
    <name evidence="1" type="ORF">DY000_02031213</name>
</gene>
<evidence type="ECO:0000313" key="1">
    <source>
        <dbReference type="EMBL" id="KAF3581110.1"/>
    </source>
</evidence>
<reference evidence="1 2" key="1">
    <citation type="journal article" date="2020" name="BMC Genomics">
        <title>Intraspecific diversification of the crop wild relative Brassica cretica Lam. using demographic model selection.</title>
        <authorList>
            <person name="Kioukis A."/>
            <person name="Michalopoulou V.A."/>
            <person name="Briers L."/>
            <person name="Pirintsos S."/>
            <person name="Studholme D.J."/>
            <person name="Pavlidis P."/>
            <person name="Sarris P.F."/>
        </authorList>
    </citation>
    <scope>NUCLEOTIDE SEQUENCE [LARGE SCALE GENOMIC DNA]</scope>
    <source>
        <strain evidence="2">cv. PFS-1207/04</strain>
    </source>
</reference>
<evidence type="ECO:0000313" key="2">
    <source>
        <dbReference type="Proteomes" id="UP000266723"/>
    </source>
</evidence>
<comment type="caution">
    <text evidence="1">The sequence shown here is derived from an EMBL/GenBank/DDBJ whole genome shotgun (WGS) entry which is preliminary data.</text>
</comment>
<proteinExistence type="predicted"/>